<evidence type="ECO:0000256" key="8">
    <source>
        <dbReference type="SAM" id="Phobius"/>
    </source>
</evidence>
<feature type="transmembrane region" description="Helical" evidence="8">
    <location>
        <begin position="169"/>
        <end position="188"/>
    </location>
</feature>
<dbReference type="GO" id="GO:0016763">
    <property type="term" value="F:pentosyltransferase activity"/>
    <property type="evidence" value="ECO:0007669"/>
    <property type="project" value="TreeGrafter"/>
</dbReference>
<evidence type="ECO:0000256" key="4">
    <source>
        <dbReference type="ARBA" id="ARBA00022679"/>
    </source>
</evidence>
<dbReference type="PANTHER" id="PTHR33908">
    <property type="entry name" value="MANNOSYLTRANSFERASE YKCB-RELATED"/>
    <property type="match status" value="1"/>
</dbReference>
<dbReference type="STRING" id="1743168.A8O14_06140"/>
<dbReference type="GO" id="GO:0005886">
    <property type="term" value="C:plasma membrane"/>
    <property type="evidence" value="ECO:0007669"/>
    <property type="project" value="UniProtKB-SubCell"/>
</dbReference>
<dbReference type="InterPro" id="IPR050297">
    <property type="entry name" value="LipidA_mod_glycosyltrf_83"/>
</dbReference>
<evidence type="ECO:0000256" key="5">
    <source>
        <dbReference type="ARBA" id="ARBA00022692"/>
    </source>
</evidence>
<feature type="transmembrane region" description="Helical" evidence="8">
    <location>
        <begin position="329"/>
        <end position="345"/>
    </location>
</feature>
<evidence type="ECO:0000256" key="6">
    <source>
        <dbReference type="ARBA" id="ARBA00022989"/>
    </source>
</evidence>
<feature type="transmembrane region" description="Helical" evidence="8">
    <location>
        <begin position="357"/>
        <end position="376"/>
    </location>
</feature>
<feature type="transmembrane region" description="Helical" evidence="8">
    <location>
        <begin position="200"/>
        <end position="223"/>
    </location>
</feature>
<name>A0A191UFG7_9BURK</name>
<feature type="transmembrane region" description="Helical" evidence="8">
    <location>
        <begin position="382"/>
        <end position="403"/>
    </location>
</feature>
<evidence type="ECO:0000256" key="3">
    <source>
        <dbReference type="ARBA" id="ARBA00022676"/>
    </source>
</evidence>
<feature type="transmembrane region" description="Helical" evidence="8">
    <location>
        <begin position="12"/>
        <end position="31"/>
    </location>
</feature>
<dbReference type="Proteomes" id="UP000078463">
    <property type="component" value="Chromosome"/>
</dbReference>
<evidence type="ECO:0008006" key="11">
    <source>
        <dbReference type="Google" id="ProtNLM"/>
    </source>
</evidence>
<dbReference type="EMBL" id="CP015922">
    <property type="protein sequence ID" value="ANI99692.1"/>
    <property type="molecule type" value="Genomic_DNA"/>
</dbReference>
<keyword evidence="10" id="KW-1185">Reference proteome</keyword>
<keyword evidence="5 8" id="KW-0812">Transmembrane</keyword>
<comment type="subcellular location">
    <subcellularLocation>
        <location evidence="1">Cell membrane</location>
        <topology evidence="1">Multi-pass membrane protein</topology>
    </subcellularLocation>
</comment>
<dbReference type="AlphaFoldDB" id="A0A191UFG7"/>
<reference evidence="10" key="1">
    <citation type="submission" date="2016-05" db="EMBL/GenBank/DDBJ databases">
        <title>Polynucleobacter sp. QLW-P1FAT50C-4 genome.</title>
        <authorList>
            <person name="Hahn M.W."/>
        </authorList>
    </citation>
    <scope>NUCLEOTIDE SEQUENCE [LARGE SCALE GENOMIC DNA]</scope>
    <source>
        <strain evidence="10">QLW-P1FAT50C-4</strain>
    </source>
</reference>
<accession>A0A191UFG7</accession>
<feature type="transmembrane region" description="Helical" evidence="8">
    <location>
        <begin position="235"/>
        <end position="255"/>
    </location>
</feature>
<evidence type="ECO:0000256" key="2">
    <source>
        <dbReference type="ARBA" id="ARBA00022475"/>
    </source>
</evidence>
<dbReference type="GO" id="GO:0009103">
    <property type="term" value="P:lipopolysaccharide biosynthetic process"/>
    <property type="evidence" value="ECO:0007669"/>
    <property type="project" value="UniProtKB-ARBA"/>
</dbReference>
<dbReference type="PANTHER" id="PTHR33908:SF11">
    <property type="entry name" value="MEMBRANE PROTEIN"/>
    <property type="match status" value="1"/>
</dbReference>
<feature type="transmembrane region" description="Helical" evidence="8">
    <location>
        <begin position="118"/>
        <end position="139"/>
    </location>
</feature>
<sequence>MKINRSKSDKAWATLLFLALIFFLYCSISTINFGNHWDEMRIINSVRDSVETGILLPRWYNYPSFSYLVGLLASLPYLIFKNLDKLSNLIYSTTDIKLLMMALGKESAYLILENNFKLVLRVIFITLSSLTAIFTFLSLREMKLSVPSRVIGSLVILSSFQFFYHSRWIAPDVLLVSASAMLILSCINSQNKKNLLSLRISAVCAGLCIAIKYQAGILLILPLCTGSNVPFKTKLVNTIFFSTATFVVITPGAVIEPIHFIINIIYEIRHYSVDGHGVNTIQKGGEHLLRILDFIFIRLFSKNIIISILLSLFCVSGFILSLINIKYKIYRKIICIFPIVYIFYFSSQSVMNIRNYLVILPFFALYVAIFFDYLSISIKSFFIKLIISLFFILIFSMNLYSIYNVLNSFNYVETNLWKKEVEKYVLINKIKPYITPKVKDLLGIGSGNDSIVSHSLTEADSVIYLLGEYPEMGHWAGYKKEPYLGNLANYRGIYKVIAGPDDVDLDYYPTWDGLDRIVVVTNPYMSLLTSKKREHD</sequence>
<proteinExistence type="predicted"/>
<keyword evidence="4" id="KW-0808">Transferase</keyword>
<dbReference type="KEGG" id="pwu:A8O14_06140"/>
<keyword evidence="6 8" id="KW-1133">Transmembrane helix</keyword>
<keyword evidence="3" id="KW-0328">Glycosyltransferase</keyword>
<gene>
    <name evidence="9" type="ORF">A8O14_06140</name>
</gene>
<keyword evidence="2" id="KW-1003">Cell membrane</keyword>
<evidence type="ECO:0000313" key="10">
    <source>
        <dbReference type="Proteomes" id="UP000078463"/>
    </source>
</evidence>
<dbReference type="RefSeq" id="WP_068948701.1">
    <property type="nucleotide sequence ID" value="NZ_CP015922.1"/>
</dbReference>
<evidence type="ECO:0000256" key="7">
    <source>
        <dbReference type="ARBA" id="ARBA00023136"/>
    </source>
</evidence>
<organism evidence="9 10">
    <name type="scientific">Polynucleobacter wuianus</name>
    <dbReference type="NCBI Taxonomy" id="1743168"/>
    <lineage>
        <taxon>Bacteria</taxon>
        <taxon>Pseudomonadati</taxon>
        <taxon>Pseudomonadota</taxon>
        <taxon>Betaproteobacteria</taxon>
        <taxon>Burkholderiales</taxon>
        <taxon>Burkholderiaceae</taxon>
        <taxon>Polynucleobacter</taxon>
    </lineage>
</organism>
<evidence type="ECO:0000313" key="9">
    <source>
        <dbReference type="EMBL" id="ANI99692.1"/>
    </source>
</evidence>
<feature type="transmembrane region" description="Helical" evidence="8">
    <location>
        <begin position="65"/>
        <end position="83"/>
    </location>
</feature>
<protein>
    <recommendedName>
        <fullName evidence="11">Glycosyltransferase RgtA/B/C/D-like domain-containing protein</fullName>
    </recommendedName>
</protein>
<evidence type="ECO:0000256" key="1">
    <source>
        <dbReference type="ARBA" id="ARBA00004651"/>
    </source>
</evidence>
<feature type="transmembrane region" description="Helical" evidence="8">
    <location>
        <begin position="304"/>
        <end position="323"/>
    </location>
</feature>
<keyword evidence="7 8" id="KW-0472">Membrane</keyword>